<feature type="compositionally biased region" description="Acidic residues" evidence="3">
    <location>
        <begin position="594"/>
        <end position="604"/>
    </location>
</feature>
<evidence type="ECO:0000313" key="6">
    <source>
        <dbReference type="Proteomes" id="UP001165122"/>
    </source>
</evidence>
<dbReference type="InterPro" id="IPR032675">
    <property type="entry name" value="LRR_dom_sf"/>
</dbReference>
<dbReference type="SMART" id="SM00369">
    <property type="entry name" value="LRR_TYP"/>
    <property type="match status" value="8"/>
</dbReference>
<dbReference type="EMBL" id="BRXW01000353">
    <property type="protein sequence ID" value="GMH47129.1"/>
    <property type="molecule type" value="Genomic_DNA"/>
</dbReference>
<dbReference type="GO" id="GO:0005737">
    <property type="term" value="C:cytoplasm"/>
    <property type="evidence" value="ECO:0007669"/>
    <property type="project" value="TreeGrafter"/>
</dbReference>
<dbReference type="PANTHER" id="PTHR48051:SF1">
    <property type="entry name" value="RAS SUPPRESSOR PROTEIN 1"/>
    <property type="match status" value="1"/>
</dbReference>
<dbReference type="PRINTS" id="PR00019">
    <property type="entry name" value="LEURICHRPT"/>
</dbReference>
<dbReference type="Gene3D" id="3.80.10.10">
    <property type="entry name" value="Ribonuclease Inhibitor"/>
    <property type="match status" value="3"/>
</dbReference>
<feature type="compositionally biased region" description="Low complexity" evidence="3">
    <location>
        <begin position="657"/>
        <end position="679"/>
    </location>
</feature>
<accession>A0A9W6Z4G4</accession>
<dbReference type="Pfam" id="PF23598">
    <property type="entry name" value="LRR_14"/>
    <property type="match status" value="1"/>
</dbReference>
<protein>
    <recommendedName>
        <fullName evidence="4">Disease resistance R13L4/SHOC-2-like LRR domain-containing protein</fullName>
    </recommendedName>
</protein>
<dbReference type="Proteomes" id="UP001165122">
    <property type="component" value="Unassembled WGS sequence"/>
</dbReference>
<comment type="caution">
    <text evidence="5">The sequence shown here is derived from an EMBL/GenBank/DDBJ whole genome shotgun (WGS) entry which is preliminary data.</text>
</comment>
<dbReference type="InterPro" id="IPR050216">
    <property type="entry name" value="LRR_domain-containing"/>
</dbReference>
<gene>
    <name evidence="5" type="ORF">TrLO_g10355</name>
</gene>
<dbReference type="InterPro" id="IPR055414">
    <property type="entry name" value="LRR_R13L4/SHOC2-like"/>
</dbReference>
<evidence type="ECO:0000256" key="1">
    <source>
        <dbReference type="ARBA" id="ARBA00022614"/>
    </source>
</evidence>
<feature type="compositionally biased region" description="Basic residues" evidence="3">
    <location>
        <begin position="636"/>
        <end position="645"/>
    </location>
</feature>
<dbReference type="AlphaFoldDB" id="A0A9W6Z4G4"/>
<dbReference type="InterPro" id="IPR003591">
    <property type="entry name" value="Leu-rich_rpt_typical-subtyp"/>
</dbReference>
<organism evidence="5 6">
    <name type="scientific">Triparma laevis f. longispina</name>
    <dbReference type="NCBI Taxonomy" id="1714387"/>
    <lineage>
        <taxon>Eukaryota</taxon>
        <taxon>Sar</taxon>
        <taxon>Stramenopiles</taxon>
        <taxon>Ochrophyta</taxon>
        <taxon>Bolidophyceae</taxon>
        <taxon>Parmales</taxon>
        <taxon>Triparmaceae</taxon>
        <taxon>Triparma</taxon>
    </lineage>
</organism>
<feature type="domain" description="Disease resistance R13L4/SHOC-2-like LRR" evidence="4">
    <location>
        <begin position="327"/>
        <end position="412"/>
    </location>
</feature>
<reference evidence="6" key="1">
    <citation type="journal article" date="2023" name="Commun. Biol.">
        <title>Genome analysis of Parmales, the sister group of diatoms, reveals the evolutionary specialization of diatoms from phago-mixotrophs to photoautotrophs.</title>
        <authorList>
            <person name="Ban H."/>
            <person name="Sato S."/>
            <person name="Yoshikawa S."/>
            <person name="Yamada K."/>
            <person name="Nakamura Y."/>
            <person name="Ichinomiya M."/>
            <person name="Sato N."/>
            <person name="Blanc-Mathieu R."/>
            <person name="Endo H."/>
            <person name="Kuwata A."/>
            <person name="Ogata H."/>
        </authorList>
    </citation>
    <scope>NUCLEOTIDE SEQUENCE [LARGE SCALE GENOMIC DNA]</scope>
    <source>
        <strain evidence="6">NIES 3700</strain>
    </source>
</reference>
<proteinExistence type="predicted"/>
<dbReference type="OrthoDB" id="28578at2759"/>
<evidence type="ECO:0000256" key="3">
    <source>
        <dbReference type="SAM" id="MobiDB-lite"/>
    </source>
</evidence>
<evidence type="ECO:0000256" key="2">
    <source>
        <dbReference type="ARBA" id="ARBA00022737"/>
    </source>
</evidence>
<dbReference type="SMART" id="SM00364">
    <property type="entry name" value="LRR_BAC"/>
    <property type="match status" value="7"/>
</dbReference>
<keyword evidence="2" id="KW-0677">Repeat</keyword>
<dbReference type="Pfam" id="PF13855">
    <property type="entry name" value="LRR_8"/>
    <property type="match status" value="1"/>
</dbReference>
<dbReference type="InterPro" id="IPR001611">
    <property type="entry name" value="Leu-rich_rpt"/>
</dbReference>
<name>A0A9W6Z4G4_9STRA</name>
<feature type="compositionally biased region" description="Basic residues" evidence="3">
    <location>
        <begin position="680"/>
        <end position="694"/>
    </location>
</feature>
<evidence type="ECO:0000259" key="4">
    <source>
        <dbReference type="Pfam" id="PF23598"/>
    </source>
</evidence>
<dbReference type="PROSITE" id="PS51450">
    <property type="entry name" value="LRR"/>
    <property type="match status" value="3"/>
</dbReference>
<keyword evidence="1" id="KW-0433">Leucine-rich repeat</keyword>
<feature type="region of interest" description="Disordered" evidence="3">
    <location>
        <begin position="625"/>
        <end position="694"/>
    </location>
</feature>
<dbReference type="PANTHER" id="PTHR48051">
    <property type="match status" value="1"/>
</dbReference>
<feature type="region of interest" description="Disordered" evidence="3">
    <location>
        <begin position="576"/>
        <end position="610"/>
    </location>
</feature>
<evidence type="ECO:0000313" key="5">
    <source>
        <dbReference type="EMBL" id="GMH47129.1"/>
    </source>
</evidence>
<sequence>MNTHTHHQRNSTLTQRHASQQALVALNRAKQELYTSDPNEPNLTHLPHHPIRRQKTLLGKFGQHGLFDPGMVKVEDEESDEDENDHSPHTNNAIFRRTSTNLPIHAANKISAVRMALFEAEERTRLGQNYYKDEDKIKLWKNKLYVPPSAAGKTALKKLVDREYNLKIWCYELANDTNSIRMVNYHLDAVPLPLYDMTHLTSIDLSENRLTELPPEIGQLVNLKELNLSFNVLKSLPEEIGQEVERDRVSGSVFISQFAQGGLLQLEKLNISNNKVVHIPHTFARLENLNEFEFDNNLIEGLSPGFSRWRMVTSFSPHQNRISTVPHELCSIVSLTELNVSNNRVMDLPQAIGKLKNLVRLDCSFNRLCQLPASVCELDKLEVLLLIDNNLELLPSQLGGMKSLRELNLYHNLLEDLPVSMNLLENVEIVDLDYNPLSNVPALIRDEGWNSIRAFLASDLLTRRKIKLRDHTHTVGQGVMGKDVPKFVEVRIQLEAKKRLEKKLAKGRSFDHHEFEQAKAKEVLSVQVRTPKVDESAWLLFEGEDHRGHKKSVRKARQTEVNRGLFGKIAEEILEEADETDSDDVSASNSEDMGSTDDDEFGSNEEEKAENLKQKAMAGFGFAMVSKKGGGSVPGKSRKSVRKSVRSANNSVASPESGVEGSAADSGSVGSVGPSSTTSTRRRNQRVVSIRKKN</sequence>
<keyword evidence="6" id="KW-1185">Reference proteome</keyword>
<dbReference type="SUPFAM" id="SSF52058">
    <property type="entry name" value="L domain-like"/>
    <property type="match status" value="1"/>
</dbReference>